<organism evidence="2 3">
    <name type="scientific">Mucuna pruriens</name>
    <name type="common">Velvet bean</name>
    <name type="synonym">Dolichos pruriens</name>
    <dbReference type="NCBI Taxonomy" id="157652"/>
    <lineage>
        <taxon>Eukaryota</taxon>
        <taxon>Viridiplantae</taxon>
        <taxon>Streptophyta</taxon>
        <taxon>Embryophyta</taxon>
        <taxon>Tracheophyta</taxon>
        <taxon>Spermatophyta</taxon>
        <taxon>Magnoliopsida</taxon>
        <taxon>eudicotyledons</taxon>
        <taxon>Gunneridae</taxon>
        <taxon>Pentapetalae</taxon>
        <taxon>rosids</taxon>
        <taxon>fabids</taxon>
        <taxon>Fabales</taxon>
        <taxon>Fabaceae</taxon>
        <taxon>Papilionoideae</taxon>
        <taxon>50 kb inversion clade</taxon>
        <taxon>NPAAA clade</taxon>
        <taxon>indigoferoid/millettioid clade</taxon>
        <taxon>Phaseoleae</taxon>
        <taxon>Mucuna</taxon>
    </lineage>
</organism>
<dbReference type="Proteomes" id="UP000257109">
    <property type="component" value="Unassembled WGS sequence"/>
</dbReference>
<evidence type="ECO:0000259" key="1">
    <source>
        <dbReference type="Pfam" id="PF00778"/>
    </source>
</evidence>
<dbReference type="OrthoDB" id="1214249at2759"/>
<dbReference type="InterPro" id="IPR001158">
    <property type="entry name" value="DIX"/>
</dbReference>
<sequence>MWDVLTMAHEGTTHVKMRKTTILMRDYRMFIMKENETIDEMFEDFHTIINGLQALGKEYTKEENNMKILDNDEISLMSRKFKEMLKKKGNYKYYLKKNDQV</sequence>
<feature type="non-terminal residue" evidence="2">
    <location>
        <position position="1"/>
    </location>
</feature>
<dbReference type="EMBL" id="QJKJ01004175">
    <property type="protein sequence ID" value="RDX95264.1"/>
    <property type="molecule type" value="Genomic_DNA"/>
</dbReference>
<dbReference type="Pfam" id="PF00778">
    <property type="entry name" value="DIX"/>
    <property type="match status" value="1"/>
</dbReference>
<gene>
    <name evidence="2" type="ORF">CR513_22242</name>
</gene>
<dbReference type="Pfam" id="PF14223">
    <property type="entry name" value="Retrotran_gag_2"/>
    <property type="match status" value="1"/>
</dbReference>
<protein>
    <recommendedName>
        <fullName evidence="1">DIX domain-containing protein</fullName>
    </recommendedName>
</protein>
<dbReference type="AlphaFoldDB" id="A0A371GXI5"/>
<reference evidence="2" key="1">
    <citation type="submission" date="2018-05" db="EMBL/GenBank/DDBJ databases">
        <title>Draft genome of Mucuna pruriens seed.</title>
        <authorList>
            <person name="Nnadi N.E."/>
            <person name="Vos R."/>
            <person name="Hasami M.H."/>
            <person name="Devisetty U.K."/>
            <person name="Aguiy J.C."/>
        </authorList>
    </citation>
    <scope>NUCLEOTIDE SEQUENCE [LARGE SCALE GENOMIC DNA]</scope>
    <source>
        <strain evidence="2">JCA_2017</strain>
    </source>
</reference>
<evidence type="ECO:0000313" key="3">
    <source>
        <dbReference type="Proteomes" id="UP000257109"/>
    </source>
</evidence>
<dbReference type="PANTHER" id="PTHR34676">
    <property type="entry name" value="DUF4219 DOMAIN-CONTAINING PROTEIN-RELATED"/>
    <property type="match status" value="1"/>
</dbReference>
<evidence type="ECO:0000313" key="2">
    <source>
        <dbReference type="EMBL" id="RDX95264.1"/>
    </source>
</evidence>
<comment type="caution">
    <text evidence="2">The sequence shown here is derived from an EMBL/GenBank/DDBJ whole genome shotgun (WGS) entry which is preliminary data.</text>
</comment>
<feature type="domain" description="DIX" evidence="1">
    <location>
        <begin position="70"/>
        <end position="99"/>
    </location>
</feature>
<name>A0A371GXI5_MUCPR</name>
<keyword evidence="3" id="KW-1185">Reference proteome</keyword>
<proteinExistence type="predicted"/>
<dbReference type="PANTHER" id="PTHR34676:SF27">
    <property type="entry name" value="ASPARTYL-TRNA SYNTHETASE"/>
    <property type="match status" value="1"/>
</dbReference>
<accession>A0A371GXI5</accession>